<name>A0A849SJK2_UNCEI</name>
<evidence type="ECO:0000313" key="3">
    <source>
        <dbReference type="Proteomes" id="UP000580839"/>
    </source>
</evidence>
<dbReference type="Pfam" id="PF13860">
    <property type="entry name" value="FlgD_ig"/>
    <property type="match status" value="1"/>
</dbReference>
<protein>
    <submittedName>
        <fullName evidence="2">T9SS type A sorting domain-containing protein</fullName>
    </submittedName>
</protein>
<reference evidence="2 3" key="1">
    <citation type="submission" date="2020-04" db="EMBL/GenBank/DDBJ databases">
        <title>Metagenomic profiling of ammonia- and methane-oxidizing microorganisms in a Dutch drinking water treatment plant.</title>
        <authorList>
            <person name="Poghosyan L."/>
            <person name="Leucker S."/>
        </authorList>
    </citation>
    <scope>NUCLEOTIDE SEQUENCE [LARGE SCALE GENOMIC DNA]</scope>
    <source>
        <strain evidence="2">S-RSF-IL-03</strain>
    </source>
</reference>
<comment type="caution">
    <text evidence="2">The sequence shown here is derived from an EMBL/GenBank/DDBJ whole genome shotgun (WGS) entry which is preliminary data.</text>
</comment>
<dbReference type="InterPro" id="IPR025965">
    <property type="entry name" value="FlgD/Vpr_Ig-like"/>
</dbReference>
<evidence type="ECO:0000313" key="2">
    <source>
        <dbReference type="EMBL" id="NOT32724.1"/>
    </source>
</evidence>
<gene>
    <name evidence="2" type="ORF">HOP12_00995</name>
</gene>
<dbReference type="EMBL" id="JABFRW010000010">
    <property type="protein sequence ID" value="NOT32724.1"/>
    <property type="molecule type" value="Genomic_DNA"/>
</dbReference>
<dbReference type="InterPro" id="IPR026444">
    <property type="entry name" value="Secre_tail"/>
</dbReference>
<proteinExistence type="predicted"/>
<dbReference type="Gene3D" id="2.60.40.4070">
    <property type="match status" value="1"/>
</dbReference>
<dbReference type="AlphaFoldDB" id="A0A849SJK2"/>
<feature type="domain" description="FlgD/Vpr Ig-like" evidence="1">
    <location>
        <begin position="107"/>
        <end position="160"/>
    </location>
</feature>
<accession>A0A849SJK2</accession>
<organism evidence="2 3">
    <name type="scientific">Eiseniibacteriota bacterium</name>
    <dbReference type="NCBI Taxonomy" id="2212470"/>
    <lineage>
        <taxon>Bacteria</taxon>
        <taxon>Candidatus Eiseniibacteriota</taxon>
    </lineage>
</organism>
<dbReference type="NCBIfam" id="TIGR04183">
    <property type="entry name" value="Por_Secre_tail"/>
    <property type="match status" value="1"/>
</dbReference>
<dbReference type="Proteomes" id="UP000580839">
    <property type="component" value="Unassembled WGS sequence"/>
</dbReference>
<evidence type="ECO:0000259" key="1">
    <source>
        <dbReference type="Pfam" id="PF13860"/>
    </source>
</evidence>
<sequence>MDDRYQPAEPDLAGASTARIAERRAFAFTRLRPHTLVSHTPFDAVYVPTASQPHVEVTAENAAWFRAELEQCEVGGGARVMPALSLRAGPNPFGGTLRIDFAVAGAGPAALEVFGIDGRRVRALQSAAVTSGTRAVSWDGRDDGGRTAPPGVYFVRLSADGVAVTRRVVRFW</sequence>